<evidence type="ECO:0000313" key="2">
    <source>
        <dbReference type="EMBL" id="ALY08975.1"/>
    </source>
</evidence>
<keyword evidence="3" id="KW-1185">Reference proteome</keyword>
<organism evidence="2 3">
    <name type="scientific">Arthrobacter phage Glenn</name>
    <dbReference type="NCBI Taxonomy" id="1772297"/>
    <lineage>
        <taxon>Viruses</taxon>
        <taxon>Duplodnaviria</taxon>
        <taxon>Heunggongvirae</taxon>
        <taxon>Uroviricota</taxon>
        <taxon>Caudoviricetes</taxon>
        <taxon>Korravirus</taxon>
        <taxon>Korravirus glenn</taxon>
    </lineage>
</organism>
<keyword evidence="1" id="KW-1133">Transmembrane helix</keyword>
<protein>
    <submittedName>
        <fullName evidence="2">Uncharacterized protein</fullName>
    </submittedName>
</protein>
<proteinExistence type="predicted"/>
<accession>A0A0U4IL27</accession>
<dbReference type="Proteomes" id="UP000223736">
    <property type="component" value="Segment"/>
</dbReference>
<evidence type="ECO:0000256" key="1">
    <source>
        <dbReference type="SAM" id="Phobius"/>
    </source>
</evidence>
<dbReference type="RefSeq" id="YP_009602619.1">
    <property type="nucleotide sequence ID" value="NC_041940.1"/>
</dbReference>
<keyword evidence="1" id="KW-0812">Transmembrane</keyword>
<dbReference type="KEGG" id="vg:40078481"/>
<sequence>MMVEDKTGFFVLAFFVIICLAVWVHSHWPRH</sequence>
<dbReference type="EMBL" id="KU160645">
    <property type="protein sequence ID" value="ALY08975.1"/>
    <property type="molecule type" value="Genomic_DNA"/>
</dbReference>
<keyword evidence="1" id="KW-0472">Membrane</keyword>
<gene>
    <name evidence="2" type="primary">63</name>
    <name evidence="2" type="ORF">GLENN_63</name>
</gene>
<evidence type="ECO:0000313" key="3">
    <source>
        <dbReference type="Proteomes" id="UP000223736"/>
    </source>
</evidence>
<feature type="transmembrane region" description="Helical" evidence="1">
    <location>
        <begin position="7"/>
        <end position="26"/>
    </location>
</feature>
<dbReference type="GeneID" id="40078481"/>
<reference evidence="2 3" key="1">
    <citation type="submission" date="2015-11" db="EMBL/GenBank/DDBJ databases">
        <authorList>
            <person name="Lee I.Y."/>
            <person name="Jacobs-Sera D."/>
            <person name="Guerrero C.A."/>
            <person name="Bowman C.A."/>
            <person name="Russell D.A."/>
            <person name="Pope W.H."/>
            <person name="Hatfull G.F."/>
        </authorList>
    </citation>
    <scope>NUCLEOTIDE SEQUENCE [LARGE SCALE GENOMIC DNA]</scope>
</reference>
<name>A0A0U4IL27_9CAUD</name>